<feature type="compositionally biased region" description="Basic and acidic residues" evidence="2">
    <location>
        <begin position="153"/>
        <end position="168"/>
    </location>
</feature>
<dbReference type="AlphaFoldDB" id="G7YSJ0"/>
<dbReference type="Gene3D" id="4.10.60.10">
    <property type="entry name" value="Zinc finger, CCHC-type"/>
    <property type="match status" value="1"/>
</dbReference>
<feature type="domain" description="CCHC-type" evidence="3">
    <location>
        <begin position="189"/>
        <end position="205"/>
    </location>
</feature>
<keyword evidence="1" id="KW-0863">Zinc-finger</keyword>
<evidence type="ECO:0000313" key="4">
    <source>
        <dbReference type="EMBL" id="GAA55920.1"/>
    </source>
</evidence>
<dbReference type="InterPro" id="IPR002119">
    <property type="entry name" value="Histone_H2A"/>
</dbReference>
<accession>G7YSJ0</accession>
<dbReference type="InterPro" id="IPR001878">
    <property type="entry name" value="Znf_CCHC"/>
</dbReference>
<feature type="region of interest" description="Disordered" evidence="2">
    <location>
        <begin position="148"/>
        <end position="168"/>
    </location>
</feature>
<sequence length="333" mass="36975">MLYQKGPRCLSFNVSENMSGRGKCGKTRVKAKTRSSRAGLQFPIGRVHRLLRKGNYAERVGDGAPVSLARMAPGCDPTVFFASLQQSLDRVLPGLDGASRHQLPSNQFVEGVQPALGVQLRLARATGQLSVERLVHLARKLAESPLATFQSQENRRDSTAEDLESKVDQRTEQLATVKTESRRHARKSRCYRCGMPGHWRNQCPRTRPLVHSRIWEYSSFPGWVAISALTQATIQAVIETDGKRELYLIDTGAGVSLRRREDQAERRPCALAVRAVGGYRLQIDGLPMPSIRLGDKSVQRTDSRIHGLVHRSEASAQVSRVGCVLVVQQLSFT</sequence>
<dbReference type="GO" id="GO:0000786">
    <property type="term" value="C:nucleosome"/>
    <property type="evidence" value="ECO:0007669"/>
    <property type="project" value="InterPro"/>
</dbReference>
<dbReference type="SUPFAM" id="SSF57756">
    <property type="entry name" value="Retrovirus zinc finger-like domains"/>
    <property type="match status" value="1"/>
</dbReference>
<dbReference type="PROSITE" id="PS50158">
    <property type="entry name" value="ZF_CCHC"/>
    <property type="match status" value="1"/>
</dbReference>
<evidence type="ECO:0000313" key="5">
    <source>
        <dbReference type="Proteomes" id="UP000008909"/>
    </source>
</evidence>
<dbReference type="PRINTS" id="PR00620">
    <property type="entry name" value="HISTONEH2A"/>
</dbReference>
<dbReference type="InterPro" id="IPR036875">
    <property type="entry name" value="Znf_CCHC_sf"/>
</dbReference>
<reference evidence="4" key="1">
    <citation type="journal article" date="2011" name="Genome Biol.">
        <title>The draft genome of the carcinogenic human liver fluke Clonorchis sinensis.</title>
        <authorList>
            <person name="Wang X."/>
            <person name="Chen W."/>
            <person name="Huang Y."/>
            <person name="Sun J."/>
            <person name="Men J."/>
            <person name="Liu H."/>
            <person name="Luo F."/>
            <person name="Guo L."/>
            <person name="Lv X."/>
            <person name="Deng C."/>
            <person name="Zhou C."/>
            <person name="Fan Y."/>
            <person name="Li X."/>
            <person name="Huang L."/>
            <person name="Hu Y."/>
            <person name="Liang C."/>
            <person name="Hu X."/>
            <person name="Xu J."/>
            <person name="Yu X."/>
        </authorList>
    </citation>
    <scope>NUCLEOTIDE SEQUENCE [LARGE SCALE GENOMIC DNA]</scope>
    <source>
        <strain evidence="4">Henan</strain>
    </source>
</reference>
<protein>
    <submittedName>
        <fullName evidence="4">Histone H2A</fullName>
    </submittedName>
</protein>
<dbReference type="Pfam" id="PF00098">
    <property type="entry name" value="zf-CCHC"/>
    <property type="match status" value="1"/>
</dbReference>
<dbReference type="EMBL" id="DF144114">
    <property type="protein sequence ID" value="GAA55920.1"/>
    <property type="molecule type" value="Genomic_DNA"/>
</dbReference>
<dbReference type="Gene3D" id="1.10.20.10">
    <property type="entry name" value="Histone, subunit A"/>
    <property type="match status" value="1"/>
</dbReference>
<keyword evidence="5" id="KW-1185">Reference proteome</keyword>
<keyword evidence="1" id="KW-0479">Metal-binding</keyword>
<dbReference type="GO" id="GO:0030527">
    <property type="term" value="F:structural constituent of chromatin"/>
    <property type="evidence" value="ECO:0007669"/>
    <property type="project" value="InterPro"/>
</dbReference>
<evidence type="ECO:0000259" key="3">
    <source>
        <dbReference type="PROSITE" id="PS50158"/>
    </source>
</evidence>
<dbReference type="InterPro" id="IPR009072">
    <property type="entry name" value="Histone-fold"/>
</dbReference>
<keyword evidence="1" id="KW-0862">Zinc</keyword>
<dbReference type="SMART" id="SM00343">
    <property type="entry name" value="ZnF_C2HC"/>
    <property type="match status" value="1"/>
</dbReference>
<dbReference type="SMART" id="SM00414">
    <property type="entry name" value="H2A"/>
    <property type="match status" value="1"/>
</dbReference>
<reference key="2">
    <citation type="submission" date="2011-10" db="EMBL/GenBank/DDBJ databases">
        <title>The genome and transcriptome sequence of Clonorchis sinensis provide insights into the carcinogenic liver fluke.</title>
        <authorList>
            <person name="Wang X."/>
            <person name="Huang Y."/>
            <person name="Chen W."/>
            <person name="Liu H."/>
            <person name="Guo L."/>
            <person name="Chen Y."/>
            <person name="Luo F."/>
            <person name="Zhou W."/>
            <person name="Sun J."/>
            <person name="Mao Q."/>
            <person name="Liang P."/>
            <person name="Zhou C."/>
            <person name="Tian Y."/>
            <person name="Men J."/>
            <person name="Lv X."/>
            <person name="Huang L."/>
            <person name="Zhou J."/>
            <person name="Hu Y."/>
            <person name="Li R."/>
            <person name="Zhang F."/>
            <person name="Lei H."/>
            <person name="Li X."/>
            <person name="Hu X."/>
            <person name="Liang C."/>
            <person name="Xu J."/>
            <person name="Wu Z."/>
            <person name="Yu X."/>
        </authorList>
    </citation>
    <scope>NUCLEOTIDE SEQUENCE</scope>
    <source>
        <strain>Henan</strain>
    </source>
</reference>
<gene>
    <name evidence="4" type="ORF">CLF_109379</name>
</gene>
<organism evidence="4 5">
    <name type="scientific">Clonorchis sinensis</name>
    <name type="common">Chinese liver fluke</name>
    <dbReference type="NCBI Taxonomy" id="79923"/>
    <lineage>
        <taxon>Eukaryota</taxon>
        <taxon>Metazoa</taxon>
        <taxon>Spiralia</taxon>
        <taxon>Lophotrochozoa</taxon>
        <taxon>Platyhelminthes</taxon>
        <taxon>Trematoda</taxon>
        <taxon>Digenea</taxon>
        <taxon>Opisthorchiida</taxon>
        <taxon>Opisthorchiata</taxon>
        <taxon>Opisthorchiidae</taxon>
        <taxon>Clonorchis</taxon>
    </lineage>
</organism>
<proteinExistence type="predicted"/>
<dbReference type="SUPFAM" id="SSF47113">
    <property type="entry name" value="Histone-fold"/>
    <property type="match status" value="1"/>
</dbReference>
<dbReference type="Proteomes" id="UP000008909">
    <property type="component" value="Unassembled WGS sequence"/>
</dbReference>
<dbReference type="PANTHER" id="PTHR23430">
    <property type="entry name" value="HISTONE H2A"/>
    <property type="match status" value="1"/>
</dbReference>
<evidence type="ECO:0000256" key="2">
    <source>
        <dbReference type="SAM" id="MobiDB-lite"/>
    </source>
</evidence>
<dbReference type="GO" id="GO:0046982">
    <property type="term" value="F:protein heterodimerization activity"/>
    <property type="evidence" value="ECO:0007669"/>
    <property type="project" value="InterPro"/>
</dbReference>
<dbReference type="GO" id="GO:0008270">
    <property type="term" value="F:zinc ion binding"/>
    <property type="evidence" value="ECO:0007669"/>
    <property type="project" value="UniProtKB-KW"/>
</dbReference>
<name>G7YSJ0_CLOSI</name>
<dbReference type="GO" id="GO:0003677">
    <property type="term" value="F:DNA binding"/>
    <property type="evidence" value="ECO:0007669"/>
    <property type="project" value="InterPro"/>
</dbReference>
<evidence type="ECO:0000256" key="1">
    <source>
        <dbReference type="PROSITE-ProRule" id="PRU00047"/>
    </source>
</evidence>